<protein>
    <submittedName>
        <fullName evidence="1">DUF1269 domain-containing protein</fullName>
    </submittedName>
</protein>
<dbReference type="PANTHER" id="PTHR36109:SF2">
    <property type="entry name" value="MEMBRANE PROTEIN"/>
    <property type="match status" value="1"/>
</dbReference>
<dbReference type="InterPro" id="IPR052948">
    <property type="entry name" value="Low_temp-induced_all0457"/>
</dbReference>
<keyword evidence="2" id="KW-1185">Reference proteome</keyword>
<dbReference type="PANTHER" id="PTHR36109">
    <property type="entry name" value="MEMBRANE PROTEIN-RELATED"/>
    <property type="match status" value="1"/>
</dbReference>
<organism evidence="1 2">
    <name type="scientific">Roseiconus lacunae</name>
    <dbReference type="NCBI Taxonomy" id="2605694"/>
    <lineage>
        <taxon>Bacteria</taxon>
        <taxon>Pseudomonadati</taxon>
        <taxon>Planctomycetota</taxon>
        <taxon>Planctomycetia</taxon>
        <taxon>Pirellulales</taxon>
        <taxon>Pirellulaceae</taxon>
        <taxon>Roseiconus</taxon>
    </lineage>
</organism>
<dbReference type="Proteomes" id="UP001239462">
    <property type="component" value="Unassembled WGS sequence"/>
</dbReference>
<comment type="caution">
    <text evidence="1">The sequence shown here is derived from an EMBL/GenBank/DDBJ whole genome shotgun (WGS) entry which is preliminary data.</text>
</comment>
<evidence type="ECO:0000313" key="1">
    <source>
        <dbReference type="EMBL" id="MDM4014046.1"/>
    </source>
</evidence>
<accession>A0ABT7PC70</accession>
<gene>
    <name evidence="1" type="ORF">QTN89_01305</name>
</gene>
<proteinExistence type="predicted"/>
<name>A0ABT7PC70_9BACT</name>
<dbReference type="RefSeq" id="WP_289161775.1">
    <property type="nucleotide sequence ID" value="NZ_JASZZN010000001.1"/>
</dbReference>
<evidence type="ECO:0000313" key="2">
    <source>
        <dbReference type="Proteomes" id="UP001239462"/>
    </source>
</evidence>
<reference evidence="1 2" key="1">
    <citation type="submission" date="2023-06" db="EMBL/GenBank/DDBJ databases">
        <title>Roseiconus lacunae JC819 isolated from Gulf of Mannar region, Tamil Nadu.</title>
        <authorList>
            <person name="Pk S."/>
            <person name="Ch S."/>
            <person name="Ch V.R."/>
        </authorList>
    </citation>
    <scope>NUCLEOTIDE SEQUENCE [LARGE SCALE GENOMIC DNA]</scope>
    <source>
        <strain evidence="1 2">JC819</strain>
    </source>
</reference>
<dbReference type="EMBL" id="JASZZN010000001">
    <property type="protein sequence ID" value="MDM4014046.1"/>
    <property type="molecule type" value="Genomic_DNA"/>
</dbReference>
<sequence length="163" mass="16817">MSDQCVVAQYNDPSHFLTAIEVLEKAGFTTDEVSVVRKRSDVREAISANVKDSTSDSPPTGATTAGATVAGGTIGAALGTATMIGPMLVVGPIAGMVAGAAGGGMASAVESWGMQHGVASRYERAVQEGDDLIIVSGDSVLINQAQRLLHTVSYKSLERYESE</sequence>